<reference evidence="2 3" key="1">
    <citation type="submission" date="2023-10" db="EMBL/GenBank/DDBJ databases">
        <title>Noviherbaspirillum sp. CPCC 100848 genome assembly.</title>
        <authorList>
            <person name="Li X.Y."/>
            <person name="Fang X.M."/>
        </authorList>
    </citation>
    <scope>NUCLEOTIDE SEQUENCE [LARGE SCALE GENOMIC DNA]</scope>
    <source>
        <strain evidence="2 3">CPCC 100848</strain>
    </source>
</reference>
<keyword evidence="2" id="KW-0378">Hydrolase</keyword>
<dbReference type="Proteomes" id="UP001352263">
    <property type="component" value="Unassembled WGS sequence"/>
</dbReference>
<evidence type="ECO:0000259" key="1">
    <source>
        <dbReference type="Pfam" id="PF00561"/>
    </source>
</evidence>
<dbReference type="InterPro" id="IPR029058">
    <property type="entry name" value="AB_hydrolase_fold"/>
</dbReference>
<proteinExistence type="predicted"/>
<keyword evidence="3" id="KW-1185">Reference proteome</keyword>
<dbReference type="InterPro" id="IPR000073">
    <property type="entry name" value="AB_hydrolase_1"/>
</dbReference>
<sequence>MKQRPYLHFAHANSYPAGTYRVFFEHLQQHYEVQALDMHAHNPSYPVTNGWPALVEELIDELQSRYDEPVILAGHSLGGMLSLMAAKARPDLVRCVVLLDSPVVAGWRAMLLRVAKKVGVDKKFSPARFSENRRNRWADAEAAYEHYASKPMFAAWPEAVLRDYIAHGVKPHAEGGVTLRFTREAETAVYRSLPHHLGRLVRRGFPVPVGFIGGKESVECRQAGLQATRRLVGRHFRQIPGGHLFPMESPALAAGTLHEMIKTLLHSS</sequence>
<feature type="domain" description="AB hydrolase-1" evidence="1">
    <location>
        <begin position="21"/>
        <end position="173"/>
    </location>
</feature>
<dbReference type="GO" id="GO:0016787">
    <property type="term" value="F:hydrolase activity"/>
    <property type="evidence" value="ECO:0007669"/>
    <property type="project" value="UniProtKB-KW"/>
</dbReference>
<accession>A0ABU6JFC5</accession>
<dbReference type="Pfam" id="PF00561">
    <property type="entry name" value="Abhydrolase_1"/>
    <property type="match status" value="1"/>
</dbReference>
<protein>
    <submittedName>
        <fullName evidence="2">Alpha/beta hydrolase</fullName>
    </submittedName>
</protein>
<comment type="caution">
    <text evidence="2">The sequence shown here is derived from an EMBL/GenBank/DDBJ whole genome shotgun (WGS) entry which is preliminary data.</text>
</comment>
<dbReference type="Gene3D" id="3.40.50.1820">
    <property type="entry name" value="alpha/beta hydrolase"/>
    <property type="match status" value="1"/>
</dbReference>
<dbReference type="SUPFAM" id="SSF53474">
    <property type="entry name" value="alpha/beta-Hydrolases"/>
    <property type="match status" value="1"/>
</dbReference>
<dbReference type="PANTHER" id="PTHR43689">
    <property type="entry name" value="HYDROLASE"/>
    <property type="match status" value="1"/>
</dbReference>
<evidence type="ECO:0000313" key="3">
    <source>
        <dbReference type="Proteomes" id="UP001352263"/>
    </source>
</evidence>
<name>A0ABU6JFC5_9BURK</name>
<dbReference type="PANTHER" id="PTHR43689:SF8">
    <property type="entry name" value="ALPHA_BETA-HYDROLASES SUPERFAMILY PROTEIN"/>
    <property type="match status" value="1"/>
</dbReference>
<dbReference type="EMBL" id="JAWIIV010000029">
    <property type="protein sequence ID" value="MEC4722375.1"/>
    <property type="molecule type" value="Genomic_DNA"/>
</dbReference>
<gene>
    <name evidence="2" type="ORF">RY831_24745</name>
</gene>
<evidence type="ECO:0000313" key="2">
    <source>
        <dbReference type="EMBL" id="MEC4722375.1"/>
    </source>
</evidence>
<organism evidence="2 3">
    <name type="scientific">Noviherbaspirillum album</name>
    <dbReference type="NCBI Taxonomy" id="3080276"/>
    <lineage>
        <taxon>Bacteria</taxon>
        <taxon>Pseudomonadati</taxon>
        <taxon>Pseudomonadota</taxon>
        <taxon>Betaproteobacteria</taxon>
        <taxon>Burkholderiales</taxon>
        <taxon>Oxalobacteraceae</taxon>
        <taxon>Noviherbaspirillum</taxon>
    </lineage>
</organism>
<dbReference type="RefSeq" id="WP_326509051.1">
    <property type="nucleotide sequence ID" value="NZ_JAWIIV010000029.1"/>
</dbReference>